<feature type="compositionally biased region" description="Low complexity" evidence="1">
    <location>
        <begin position="35"/>
        <end position="49"/>
    </location>
</feature>
<keyword evidence="2" id="KW-0732">Signal</keyword>
<protein>
    <recommendedName>
        <fullName evidence="5">Secreted protein</fullName>
    </recommendedName>
</protein>
<evidence type="ECO:0000313" key="3">
    <source>
        <dbReference type="EMBL" id="CBJ26292.1"/>
    </source>
</evidence>
<evidence type="ECO:0000256" key="2">
    <source>
        <dbReference type="SAM" id="SignalP"/>
    </source>
</evidence>
<evidence type="ECO:0008006" key="5">
    <source>
        <dbReference type="Google" id="ProtNLM"/>
    </source>
</evidence>
<gene>
    <name evidence="3" type="ORF">Esi_0029_0076</name>
</gene>
<proteinExistence type="predicted"/>
<feature type="chain" id="PRO_5003095803" description="Secreted protein" evidence="2">
    <location>
        <begin position="25"/>
        <end position="78"/>
    </location>
</feature>
<organism evidence="3 4">
    <name type="scientific">Ectocarpus siliculosus</name>
    <name type="common">Brown alga</name>
    <name type="synonym">Conferva siliculosa</name>
    <dbReference type="NCBI Taxonomy" id="2880"/>
    <lineage>
        <taxon>Eukaryota</taxon>
        <taxon>Sar</taxon>
        <taxon>Stramenopiles</taxon>
        <taxon>Ochrophyta</taxon>
        <taxon>PX clade</taxon>
        <taxon>Phaeophyceae</taxon>
        <taxon>Ectocarpales</taxon>
        <taxon>Ectocarpaceae</taxon>
        <taxon>Ectocarpus</taxon>
    </lineage>
</organism>
<name>D7FVC0_ECTSI</name>
<dbReference type="EMBL" id="FN649742">
    <property type="protein sequence ID" value="CBJ26292.1"/>
    <property type="molecule type" value="Genomic_DNA"/>
</dbReference>
<accession>D7FVC0</accession>
<evidence type="ECO:0000313" key="4">
    <source>
        <dbReference type="Proteomes" id="UP000002630"/>
    </source>
</evidence>
<dbReference type="EMBL" id="FN648475">
    <property type="protein sequence ID" value="CBJ26292.1"/>
    <property type="molecule type" value="Genomic_DNA"/>
</dbReference>
<dbReference type="AlphaFoldDB" id="D7FVC0"/>
<feature type="signal peptide" evidence="2">
    <location>
        <begin position="1"/>
        <end position="24"/>
    </location>
</feature>
<sequence length="78" mass="8423">MTQGGMRCMCILVETLDVVACVEANRQLGARGRRTAGALGRSSQLAAVPLAPPPRRRHKRQVKASINAECCRGPRRAP</sequence>
<keyword evidence="4" id="KW-1185">Reference proteome</keyword>
<dbReference type="Proteomes" id="UP000002630">
    <property type="component" value="Linkage Group LG17"/>
</dbReference>
<feature type="region of interest" description="Disordered" evidence="1">
    <location>
        <begin position="35"/>
        <end position="67"/>
    </location>
</feature>
<dbReference type="InParanoid" id="D7FVC0"/>
<reference evidence="3 4" key="1">
    <citation type="journal article" date="2010" name="Nature">
        <title>The Ectocarpus genome and the independent evolution of multicellularity in brown algae.</title>
        <authorList>
            <person name="Cock J.M."/>
            <person name="Sterck L."/>
            <person name="Rouze P."/>
            <person name="Scornet D."/>
            <person name="Allen A.E."/>
            <person name="Amoutzias G."/>
            <person name="Anthouard V."/>
            <person name="Artiguenave F."/>
            <person name="Aury J.M."/>
            <person name="Badger J.H."/>
            <person name="Beszteri B."/>
            <person name="Billiau K."/>
            <person name="Bonnet E."/>
            <person name="Bothwell J.H."/>
            <person name="Bowler C."/>
            <person name="Boyen C."/>
            <person name="Brownlee C."/>
            <person name="Carrano C.J."/>
            <person name="Charrier B."/>
            <person name="Cho G.Y."/>
            <person name="Coelho S.M."/>
            <person name="Collen J."/>
            <person name="Corre E."/>
            <person name="Da Silva C."/>
            <person name="Delage L."/>
            <person name="Delaroque N."/>
            <person name="Dittami S.M."/>
            <person name="Doulbeau S."/>
            <person name="Elias M."/>
            <person name="Farnham G."/>
            <person name="Gachon C.M."/>
            <person name="Gschloessl B."/>
            <person name="Heesch S."/>
            <person name="Jabbari K."/>
            <person name="Jubin C."/>
            <person name="Kawai H."/>
            <person name="Kimura K."/>
            <person name="Kloareg B."/>
            <person name="Kupper F.C."/>
            <person name="Lang D."/>
            <person name="Le Bail A."/>
            <person name="Leblanc C."/>
            <person name="Lerouge P."/>
            <person name="Lohr M."/>
            <person name="Lopez P.J."/>
            <person name="Martens C."/>
            <person name="Maumus F."/>
            <person name="Michel G."/>
            <person name="Miranda-Saavedra D."/>
            <person name="Morales J."/>
            <person name="Moreau H."/>
            <person name="Motomura T."/>
            <person name="Nagasato C."/>
            <person name="Napoli C.A."/>
            <person name="Nelson D.R."/>
            <person name="Nyvall-Collen P."/>
            <person name="Peters A.F."/>
            <person name="Pommier C."/>
            <person name="Potin P."/>
            <person name="Poulain J."/>
            <person name="Quesneville H."/>
            <person name="Read B."/>
            <person name="Rensing S.A."/>
            <person name="Ritter A."/>
            <person name="Rousvoal S."/>
            <person name="Samanta M."/>
            <person name="Samson G."/>
            <person name="Schroeder D.C."/>
            <person name="Segurens B."/>
            <person name="Strittmatter M."/>
            <person name="Tonon T."/>
            <person name="Tregear J.W."/>
            <person name="Valentin K."/>
            <person name="von Dassow P."/>
            <person name="Yamagishi T."/>
            <person name="Van de Peer Y."/>
            <person name="Wincker P."/>
        </authorList>
    </citation>
    <scope>NUCLEOTIDE SEQUENCE [LARGE SCALE GENOMIC DNA]</scope>
    <source>
        <strain evidence="4">Ec32 / CCAP1310/4</strain>
    </source>
</reference>
<evidence type="ECO:0000256" key="1">
    <source>
        <dbReference type="SAM" id="MobiDB-lite"/>
    </source>
</evidence>